<reference evidence="3" key="1">
    <citation type="journal article" date="2016" name="Nature">
        <title>Genome evolution in the allotetraploid frog Xenopus laevis.</title>
        <authorList>
            <person name="Session A.M."/>
            <person name="Uno Y."/>
            <person name="Kwon T."/>
            <person name="Chapman J.A."/>
            <person name="Toyoda A."/>
            <person name="Takahashi S."/>
            <person name="Fukui A."/>
            <person name="Hikosaka A."/>
            <person name="Suzuki A."/>
            <person name="Kondo M."/>
            <person name="van Heeringen S.J."/>
            <person name="Quigley I."/>
            <person name="Heinz S."/>
            <person name="Ogino H."/>
            <person name="Ochi H."/>
            <person name="Hellsten U."/>
            <person name="Lyons J.B."/>
            <person name="Simakov O."/>
            <person name="Putnam N."/>
            <person name="Stites J."/>
            <person name="Kuroki Y."/>
            <person name="Tanaka T."/>
            <person name="Michiue T."/>
            <person name="Watanabe M."/>
            <person name="Bogdanovic O."/>
            <person name="Lister R."/>
            <person name="Georgiou G."/>
            <person name="Paranjpe S.S."/>
            <person name="van Kruijsbergen I."/>
            <person name="Shu S."/>
            <person name="Carlson J."/>
            <person name="Kinoshita T."/>
            <person name="Ohta Y."/>
            <person name="Mawaribuchi S."/>
            <person name="Jenkins J."/>
            <person name="Grimwood J."/>
            <person name="Schmutz J."/>
            <person name="Mitros T."/>
            <person name="Mozaffari S.V."/>
            <person name="Suzuki Y."/>
            <person name="Haramoto Y."/>
            <person name="Yamamoto T.S."/>
            <person name="Takagi C."/>
            <person name="Heald R."/>
            <person name="Miller K."/>
            <person name="Haudenschild C."/>
            <person name="Kitzman J."/>
            <person name="Nakayama T."/>
            <person name="Izutsu Y."/>
            <person name="Robert J."/>
            <person name="Fortriede J."/>
            <person name="Burns K."/>
            <person name="Lotay V."/>
            <person name="Karimi K."/>
            <person name="Yasuoka Y."/>
            <person name="Dichmann D.S."/>
            <person name="Flajnik M.F."/>
            <person name="Houston D.W."/>
            <person name="Shendure J."/>
            <person name="DuPasquier L."/>
            <person name="Vize P.D."/>
            <person name="Zorn A.M."/>
            <person name="Ito M."/>
            <person name="Marcotte E.M."/>
            <person name="Wallingford J.B."/>
            <person name="Ito Y."/>
            <person name="Asashima M."/>
            <person name="Ueno N."/>
            <person name="Matsuda Y."/>
            <person name="Veenstra G.J."/>
            <person name="Fujiyama A."/>
            <person name="Harland R.M."/>
            <person name="Taira M."/>
            <person name="Rokhsar D.S."/>
        </authorList>
    </citation>
    <scope>NUCLEOTIDE SEQUENCE [LARGE SCALE GENOMIC DNA]</scope>
    <source>
        <strain evidence="3">J</strain>
    </source>
</reference>
<evidence type="ECO:0000313" key="2">
    <source>
        <dbReference type="EMBL" id="OCT87750.1"/>
    </source>
</evidence>
<feature type="signal peptide" evidence="1">
    <location>
        <begin position="1"/>
        <end position="22"/>
    </location>
</feature>
<sequence length="111" mass="11975">MSCPNCVCGLLFAITPLGWRLAKITPGGYPPSGLGLGPVLYGFTDFQVYRLNVHFPVCPTDLGDSLFNIRARILSIGQHPGVCDSHPAAGLDNCEAGEIDRVGNFLSHHYF</sequence>
<evidence type="ECO:0000256" key="1">
    <source>
        <dbReference type="SAM" id="SignalP"/>
    </source>
</evidence>
<dbReference type="Proteomes" id="UP000694892">
    <property type="component" value="Chromosome 3S"/>
</dbReference>
<accession>A0A974DB88</accession>
<protein>
    <submittedName>
        <fullName evidence="2">Uncharacterized protein</fullName>
    </submittedName>
</protein>
<evidence type="ECO:0000313" key="3">
    <source>
        <dbReference type="Proteomes" id="UP000694892"/>
    </source>
</evidence>
<keyword evidence="1" id="KW-0732">Signal</keyword>
<name>A0A974DB88_XENLA</name>
<gene>
    <name evidence="2" type="ORF">XELAEV_18021448mg</name>
</gene>
<dbReference type="AlphaFoldDB" id="A0A974DB88"/>
<organism evidence="2 3">
    <name type="scientific">Xenopus laevis</name>
    <name type="common">African clawed frog</name>
    <dbReference type="NCBI Taxonomy" id="8355"/>
    <lineage>
        <taxon>Eukaryota</taxon>
        <taxon>Metazoa</taxon>
        <taxon>Chordata</taxon>
        <taxon>Craniata</taxon>
        <taxon>Vertebrata</taxon>
        <taxon>Euteleostomi</taxon>
        <taxon>Amphibia</taxon>
        <taxon>Batrachia</taxon>
        <taxon>Anura</taxon>
        <taxon>Pipoidea</taxon>
        <taxon>Pipidae</taxon>
        <taxon>Xenopodinae</taxon>
        <taxon>Xenopus</taxon>
        <taxon>Xenopus</taxon>
    </lineage>
</organism>
<proteinExistence type="predicted"/>
<dbReference type="EMBL" id="CM004471">
    <property type="protein sequence ID" value="OCT87750.1"/>
    <property type="molecule type" value="Genomic_DNA"/>
</dbReference>
<feature type="chain" id="PRO_5037884285" evidence="1">
    <location>
        <begin position="23"/>
        <end position="111"/>
    </location>
</feature>